<dbReference type="PANTHER" id="PTHR23355">
    <property type="entry name" value="RIBONUCLEASE"/>
    <property type="match status" value="1"/>
</dbReference>
<comment type="caution">
    <text evidence="11">The sequence shown here is derived from an EMBL/GenBank/DDBJ whole genome shotgun (WGS) entry which is preliminary data.</text>
</comment>
<dbReference type="InterPro" id="IPR003029">
    <property type="entry name" value="S1_domain"/>
</dbReference>
<dbReference type="InterPro" id="IPR004476">
    <property type="entry name" value="RNase_II/RNase_R"/>
</dbReference>
<keyword evidence="12" id="KW-1185">Reference proteome</keyword>
<keyword evidence="4 8" id="KW-0540">Nuclease</keyword>
<dbReference type="PROSITE" id="PS50126">
    <property type="entry name" value="S1"/>
    <property type="match status" value="1"/>
</dbReference>
<dbReference type="Gene3D" id="2.40.50.140">
    <property type="entry name" value="Nucleic acid-binding proteins"/>
    <property type="match status" value="2"/>
</dbReference>
<evidence type="ECO:0000256" key="9">
    <source>
        <dbReference type="SAM" id="MobiDB-lite"/>
    </source>
</evidence>
<dbReference type="Pfam" id="PF08206">
    <property type="entry name" value="OB_RNB"/>
    <property type="match status" value="1"/>
</dbReference>
<dbReference type="EC" id="3.1.13.1" evidence="8"/>
<dbReference type="AlphaFoldDB" id="A0A7C9IQZ5"/>
<evidence type="ECO:0000313" key="12">
    <source>
        <dbReference type="Proteomes" id="UP000482487"/>
    </source>
</evidence>
<keyword evidence="7 8" id="KW-0694">RNA-binding</keyword>
<feature type="domain" description="S1 motif" evidence="10">
    <location>
        <begin position="656"/>
        <end position="737"/>
    </location>
</feature>
<accession>A0A7C9IQZ5</accession>
<dbReference type="NCBIfam" id="TIGR02063">
    <property type="entry name" value="RNase_R"/>
    <property type="match status" value="1"/>
</dbReference>
<organism evidence="11 12">
    <name type="scientific">Solidesulfovibrio aerotolerans</name>
    <dbReference type="NCBI Taxonomy" id="295255"/>
    <lineage>
        <taxon>Bacteria</taxon>
        <taxon>Pseudomonadati</taxon>
        <taxon>Thermodesulfobacteriota</taxon>
        <taxon>Desulfovibrionia</taxon>
        <taxon>Desulfovibrionales</taxon>
        <taxon>Desulfovibrionaceae</taxon>
        <taxon>Solidesulfovibrio</taxon>
    </lineage>
</organism>
<dbReference type="InterPro" id="IPR011129">
    <property type="entry name" value="CSD"/>
</dbReference>
<dbReference type="InterPro" id="IPR001900">
    <property type="entry name" value="RNase_II/R"/>
</dbReference>
<dbReference type="GO" id="GO:0008859">
    <property type="term" value="F:exoribonuclease II activity"/>
    <property type="evidence" value="ECO:0007669"/>
    <property type="project" value="UniProtKB-UniRule"/>
</dbReference>
<evidence type="ECO:0000256" key="7">
    <source>
        <dbReference type="ARBA" id="ARBA00022884"/>
    </source>
</evidence>
<evidence type="ECO:0000256" key="6">
    <source>
        <dbReference type="ARBA" id="ARBA00022839"/>
    </source>
</evidence>
<evidence type="ECO:0000256" key="1">
    <source>
        <dbReference type="ARBA" id="ARBA00001849"/>
    </source>
</evidence>
<keyword evidence="3 8" id="KW-0963">Cytoplasm</keyword>
<dbReference type="RefSeq" id="WP_160957647.1">
    <property type="nucleotide sequence ID" value="NZ_WVUD01000001.1"/>
</dbReference>
<dbReference type="InterPro" id="IPR013223">
    <property type="entry name" value="RNase_B_OB_dom"/>
</dbReference>
<feature type="region of interest" description="Disordered" evidence="9">
    <location>
        <begin position="1"/>
        <end position="35"/>
    </location>
</feature>
<evidence type="ECO:0000256" key="4">
    <source>
        <dbReference type="ARBA" id="ARBA00022722"/>
    </source>
</evidence>
<dbReference type="NCBIfam" id="TIGR00358">
    <property type="entry name" value="3_prime_RNase"/>
    <property type="match status" value="1"/>
</dbReference>
<dbReference type="GO" id="GO:0005829">
    <property type="term" value="C:cytosol"/>
    <property type="evidence" value="ECO:0007669"/>
    <property type="project" value="TreeGrafter"/>
</dbReference>
<dbReference type="SMART" id="SM00357">
    <property type="entry name" value="CSP"/>
    <property type="match status" value="1"/>
</dbReference>
<gene>
    <name evidence="8 11" type="primary">rnr</name>
    <name evidence="11" type="ORF">GTA51_00035</name>
</gene>
<feature type="compositionally biased region" description="Basic residues" evidence="9">
    <location>
        <begin position="1"/>
        <end position="10"/>
    </location>
</feature>
<protein>
    <recommendedName>
        <fullName evidence="8">Ribonuclease R</fullName>
        <shortName evidence="8">RNase R</shortName>
        <ecNumber evidence="8">3.1.13.1</ecNumber>
    </recommendedName>
</protein>
<sequence>MTARKRRSRAKTGPGTDSDTTDAAKKSRPKKTPAEGIDAAAVVRVFRESGKPLAEKDVLHHLGAPRAKMHELLAILDDLQEAGKIIRVRRGFGLVESMRLVTGVLEISRSGVGYVLPEDKRRKDIFIHPKDIGDAWHGDRVVAAVTRERKDKNHEGRVARVIERGVTTLPCRVVKRMTADLFLCRPTDPRHTMSFMVDYLPPTESDPVPQAEDILNVEIDEKLEYKLYSGRGLALLGAQGDVSVQERLVKLNHLIPGPFAPKVLREAEALPDQPGEADFAGRKDLRHLDFVTIDGVKARDFDDAIYVKKRGPAYTLWVAIADVSHYVPEGSELDKEALERGNSYYFPQSVEPMLPERISNGLCSLNPHVPRLAMVAEIDFTAKGVPGRTDFYTAVIESKARLTYSQVNRAVILKEEAERANVTAVLPMLETAESLARAINAVRSDRGNLDFDLPEPEILFNLQGEAEDIRPKSRHFGHQIVEEFMIAANEAVARFLTEREAPVLYRVHPEPDPAKLEGFFKLLGTTDMATKLPATPGASDLAAVLRDAAGSDIDFLVSRMALRTMMQASYSPKNDGHFGLASTCYCHFTSPIRRYADLVVHRSMKTAIAGKPASQKLVAKLPKVAEHISRRERVAMEAEREILKRVTVLFLSDKVGRNFTGVIGSIADFGFWVELKEVMAEGMVRLSSLSDDYYQFIPERHELLGERTGRRLRLGQPVDVELSGVDLGRLAVDLNLIEGGQTQEAAPAPKRKSRRRRR</sequence>
<proteinExistence type="inferred from homology"/>
<evidence type="ECO:0000313" key="11">
    <source>
        <dbReference type="EMBL" id="MYL81527.1"/>
    </source>
</evidence>
<dbReference type="Pfam" id="PF00773">
    <property type="entry name" value="RNB"/>
    <property type="match status" value="1"/>
</dbReference>
<dbReference type="OrthoDB" id="9764149at2"/>
<dbReference type="InterPro" id="IPR050180">
    <property type="entry name" value="RNR_Ribonuclease"/>
</dbReference>
<comment type="catalytic activity">
    <reaction evidence="1 8">
        <text>Exonucleolytic cleavage in the 3'- to 5'-direction to yield nucleoside 5'-phosphates.</text>
        <dbReference type="EC" id="3.1.13.1"/>
    </reaction>
</comment>
<dbReference type="HAMAP" id="MF_01895">
    <property type="entry name" value="RNase_R"/>
    <property type="match status" value="1"/>
</dbReference>
<dbReference type="SMART" id="SM00955">
    <property type="entry name" value="RNB"/>
    <property type="match status" value="1"/>
</dbReference>
<evidence type="ECO:0000256" key="8">
    <source>
        <dbReference type="HAMAP-Rule" id="MF_01895"/>
    </source>
</evidence>
<evidence type="ECO:0000256" key="3">
    <source>
        <dbReference type="ARBA" id="ARBA00022490"/>
    </source>
</evidence>
<keyword evidence="6 8" id="KW-0269">Exonuclease</keyword>
<dbReference type="GO" id="GO:0003723">
    <property type="term" value="F:RNA binding"/>
    <property type="evidence" value="ECO:0007669"/>
    <property type="project" value="UniProtKB-UniRule"/>
</dbReference>
<comment type="similarity">
    <text evidence="8">Belongs to the RNR ribonuclease family. RNase R subfamily.</text>
</comment>
<dbReference type="EMBL" id="WVUD01000001">
    <property type="protein sequence ID" value="MYL81527.1"/>
    <property type="molecule type" value="Genomic_DNA"/>
</dbReference>
<comment type="subcellular location">
    <subcellularLocation>
        <location evidence="2 8">Cytoplasm</location>
    </subcellularLocation>
</comment>
<dbReference type="CDD" id="cd04471">
    <property type="entry name" value="S1_RNase_R"/>
    <property type="match status" value="1"/>
</dbReference>
<evidence type="ECO:0000256" key="2">
    <source>
        <dbReference type="ARBA" id="ARBA00004496"/>
    </source>
</evidence>
<dbReference type="InterPro" id="IPR011805">
    <property type="entry name" value="RNase_R"/>
</dbReference>
<dbReference type="PANTHER" id="PTHR23355:SF9">
    <property type="entry name" value="DIS3-LIKE EXONUCLEASE 2"/>
    <property type="match status" value="1"/>
</dbReference>
<dbReference type="SMART" id="SM00316">
    <property type="entry name" value="S1"/>
    <property type="match status" value="1"/>
</dbReference>
<dbReference type="InterPro" id="IPR012340">
    <property type="entry name" value="NA-bd_OB-fold"/>
</dbReference>
<comment type="function">
    <text evidence="8">3'-5' exoribonuclease that releases 5'-nucleoside monophosphates and is involved in maturation of structured RNAs.</text>
</comment>
<dbReference type="Pfam" id="PF00575">
    <property type="entry name" value="S1"/>
    <property type="match status" value="1"/>
</dbReference>
<name>A0A7C9IQZ5_9BACT</name>
<dbReference type="Proteomes" id="UP000482487">
    <property type="component" value="Unassembled WGS sequence"/>
</dbReference>
<dbReference type="GO" id="GO:0006402">
    <property type="term" value="P:mRNA catabolic process"/>
    <property type="evidence" value="ECO:0007669"/>
    <property type="project" value="TreeGrafter"/>
</dbReference>
<evidence type="ECO:0000259" key="10">
    <source>
        <dbReference type="PROSITE" id="PS50126"/>
    </source>
</evidence>
<dbReference type="SUPFAM" id="SSF50249">
    <property type="entry name" value="Nucleic acid-binding proteins"/>
    <property type="match status" value="3"/>
</dbReference>
<evidence type="ECO:0000256" key="5">
    <source>
        <dbReference type="ARBA" id="ARBA00022801"/>
    </source>
</evidence>
<reference evidence="11 12" key="1">
    <citation type="submission" date="2020-01" db="EMBL/GenBank/DDBJ databases">
        <title>Genome sequence of Desulfovibrio aerotolerans DSM 16695(T).</title>
        <authorList>
            <person name="Karnachuk O."/>
            <person name="Avakyan M."/>
            <person name="Mardanov A."/>
            <person name="Kadnikov V."/>
            <person name="Ravin N."/>
        </authorList>
    </citation>
    <scope>NUCLEOTIDE SEQUENCE [LARGE SCALE GENOMIC DNA]</scope>
    <source>
        <strain evidence="11 12">DSM 16695</strain>
    </source>
</reference>
<keyword evidence="5 8" id="KW-0378">Hydrolase</keyword>